<organism evidence="2 3">
    <name type="scientific">Solanum tuberosum</name>
    <name type="common">Potato</name>
    <dbReference type="NCBI Taxonomy" id="4113"/>
    <lineage>
        <taxon>Eukaryota</taxon>
        <taxon>Viridiplantae</taxon>
        <taxon>Streptophyta</taxon>
        <taxon>Embryophyta</taxon>
        <taxon>Tracheophyta</taxon>
        <taxon>Spermatophyta</taxon>
        <taxon>Magnoliopsida</taxon>
        <taxon>eudicotyledons</taxon>
        <taxon>Gunneridae</taxon>
        <taxon>Pentapetalae</taxon>
        <taxon>asterids</taxon>
        <taxon>lamiids</taxon>
        <taxon>Solanales</taxon>
        <taxon>Solanaceae</taxon>
        <taxon>Solanoideae</taxon>
        <taxon>Solaneae</taxon>
        <taxon>Solanum</taxon>
    </lineage>
</organism>
<dbReference type="Proteomes" id="UP000011115">
    <property type="component" value="Unassembled WGS sequence"/>
</dbReference>
<name>M1DMJ6_SOLTU</name>
<feature type="region of interest" description="Disordered" evidence="1">
    <location>
        <begin position="310"/>
        <end position="354"/>
    </location>
</feature>
<dbReference type="AlphaFoldDB" id="M1DMJ6"/>
<proteinExistence type="predicted"/>
<evidence type="ECO:0000313" key="2">
    <source>
        <dbReference type="EnsemblPlants" id="PGSC0003DMT400091418"/>
    </source>
</evidence>
<reference evidence="2" key="2">
    <citation type="submission" date="2015-06" db="UniProtKB">
        <authorList>
            <consortium name="EnsemblPlants"/>
        </authorList>
    </citation>
    <scope>IDENTIFICATION</scope>
    <source>
        <strain evidence="2">DM1-3 516 R44</strain>
    </source>
</reference>
<feature type="region of interest" description="Disordered" evidence="1">
    <location>
        <begin position="72"/>
        <end position="103"/>
    </location>
</feature>
<feature type="region of interest" description="Disordered" evidence="1">
    <location>
        <begin position="131"/>
        <end position="194"/>
    </location>
</feature>
<dbReference type="HOGENOM" id="CLU_028647_4_0_1"/>
<accession>M1DMJ6</accession>
<protein>
    <submittedName>
        <fullName evidence="2">Integrase core domain containing protein</fullName>
    </submittedName>
</protein>
<evidence type="ECO:0000256" key="1">
    <source>
        <dbReference type="SAM" id="MobiDB-lite"/>
    </source>
</evidence>
<sequence>MRISLSMESRKWTTVYGPFCTSLVPIRDQLFGTSDLRRESTDRTMAPKKQVTYSKRGKSKFVAPTFRLIDEDMDTDKDPAYVPPATRTSPTTPRATQNTSRQVVTDVVTVSQSDEENTLIGSPTGYASYSEAGFTSGSESATASGSDPAHASGSSSGSARGSGSHDKATMSDEATSSREVPVPRSYDPDPVGGEPNRWCVEGKWQIYRDAKMKNGKEKMARLITEERRVLTGSLHTVPEIHHLFQRHKYEWMAREPGTYSEEIVREFYASYADTLRDSIRKNARPTTQAPLTTTLVRKFSVDISETTIRRGDAEEQPKSICARGKRHRSRHTYEATEDEKAKKREHKQEKQAKRASILDEQLCQERVCESVAGASSSMPILDVPNTVGHDVSTTDGAVRMIDHTIKGSVIADVGTTEGGPNVVVAGSG</sequence>
<evidence type="ECO:0000313" key="3">
    <source>
        <dbReference type="Proteomes" id="UP000011115"/>
    </source>
</evidence>
<feature type="compositionally biased region" description="Basic and acidic residues" evidence="1">
    <location>
        <begin position="331"/>
        <end position="352"/>
    </location>
</feature>
<dbReference type="PaxDb" id="4113-PGSC0003DMT400091418"/>
<feature type="compositionally biased region" description="Low complexity" evidence="1">
    <location>
        <begin position="83"/>
        <end position="103"/>
    </location>
</feature>
<dbReference type="EnsemblPlants" id="PGSC0003DMT400091418">
    <property type="protein sequence ID" value="PGSC0003DMT400091418"/>
    <property type="gene ID" value="PGSC0003DMG400040989"/>
</dbReference>
<feature type="compositionally biased region" description="Low complexity" evidence="1">
    <location>
        <begin position="132"/>
        <end position="162"/>
    </location>
</feature>
<keyword evidence="3" id="KW-1185">Reference proteome</keyword>
<dbReference type="InParanoid" id="M1DMJ6"/>
<reference evidence="3" key="1">
    <citation type="journal article" date="2011" name="Nature">
        <title>Genome sequence and analysis of the tuber crop potato.</title>
        <authorList>
            <consortium name="The Potato Genome Sequencing Consortium"/>
        </authorList>
    </citation>
    <scope>NUCLEOTIDE SEQUENCE [LARGE SCALE GENOMIC DNA]</scope>
    <source>
        <strain evidence="3">cv. DM1-3 516 R44</strain>
    </source>
</reference>
<dbReference type="Gramene" id="PGSC0003DMT400091418">
    <property type="protein sequence ID" value="PGSC0003DMT400091418"/>
    <property type="gene ID" value="PGSC0003DMG400040989"/>
</dbReference>